<dbReference type="AlphaFoldDB" id="A0A0H3KSD6"/>
<dbReference type="HOGENOM" id="CLU_087622_1_0_4"/>
<keyword evidence="3" id="KW-1185">Reference proteome</keyword>
<sequence>MNRIPKLLIGLAASLQLSISYAEDLGTKAQTYPLDRDAAEQIKDIFRRKQQSGELDAFWKNYRDRTIESIKNPPSLGIATSYGVRTELRELRFQIPQDYRDHTGKVIVRRGTVVEPLKVMPLTNGLLFIDGTDARQVEYAIRRSQSERLKIVLTAGSPYALRVKYAKVPWHGGTGVPFYFDQRRMIISTLSKLYNIQINSVPAAIFQQGDRLAVQFGMEGAN</sequence>
<feature type="chain" id="PRO_5002613866" evidence="1">
    <location>
        <begin position="23"/>
        <end position="222"/>
    </location>
</feature>
<dbReference type="KEGG" id="bmu:Bmul_6233"/>
<dbReference type="EMBL" id="AP009388">
    <property type="protein sequence ID" value="BAG47980.1"/>
    <property type="molecule type" value="Genomic_DNA"/>
</dbReference>
<gene>
    <name evidence="2" type="primary">traW</name>
    <name evidence="2" type="ordered locus">BMULJ_06189</name>
</gene>
<keyword evidence="1" id="KW-0732">Signal</keyword>
<feature type="signal peptide" evidence="1">
    <location>
        <begin position="1"/>
        <end position="22"/>
    </location>
</feature>
<reference evidence="2 3" key="1">
    <citation type="submission" date="2007-04" db="EMBL/GenBank/DDBJ databases">
        <title>Complete genome sequence of Burkholderia multivorans ATCC 17616.</title>
        <authorList>
            <person name="Ohtsubo Y."/>
            <person name="Yamashita A."/>
            <person name="Kurokawa K."/>
            <person name="Takami H."/>
            <person name="Yuhara S."/>
            <person name="Nishiyama E."/>
            <person name="Endo R."/>
            <person name="Miyazaki R."/>
            <person name="Ono A."/>
            <person name="Yano K."/>
            <person name="Ito M."/>
            <person name="Sota M."/>
            <person name="Yuji N."/>
            <person name="Hattori M."/>
            <person name="Tsuda M."/>
        </authorList>
    </citation>
    <scope>NUCLEOTIDE SEQUENCE [LARGE SCALE GENOMIC DNA]</scope>
    <source>
        <strain evidence="3">ATCC 17616 / 249</strain>
        <plasmid evidence="3">Plasmid pTGL1</plasmid>
    </source>
</reference>
<proteinExistence type="predicted"/>
<keyword evidence="2" id="KW-0614">Plasmid</keyword>
<protein>
    <submittedName>
        <fullName evidence="2">Type IV secretion system protein</fullName>
    </submittedName>
</protein>
<evidence type="ECO:0000313" key="2">
    <source>
        <dbReference type="EMBL" id="BAG47980.1"/>
    </source>
</evidence>
<evidence type="ECO:0000313" key="3">
    <source>
        <dbReference type="Proteomes" id="UP000008815"/>
    </source>
</evidence>
<dbReference type="RefSeq" id="WP_012211040.1">
    <property type="nucleotide sequence ID" value="NC_010070.1"/>
</dbReference>
<accession>A0A0H3KSD6</accession>
<dbReference type="KEGG" id="bmj:BMULJ_06189"/>
<geneLocation type="plasmid" evidence="2 3">
    <name>pTGL1</name>
</geneLocation>
<evidence type="ECO:0000256" key="1">
    <source>
        <dbReference type="SAM" id="SignalP"/>
    </source>
</evidence>
<organism evidence="2 3">
    <name type="scientific">Burkholderia multivorans (strain ATCC 17616 / 249)</name>
    <dbReference type="NCBI Taxonomy" id="395019"/>
    <lineage>
        <taxon>Bacteria</taxon>
        <taxon>Pseudomonadati</taxon>
        <taxon>Pseudomonadota</taxon>
        <taxon>Betaproteobacteria</taxon>
        <taxon>Burkholderiales</taxon>
        <taxon>Burkholderiaceae</taxon>
        <taxon>Burkholderia</taxon>
        <taxon>Burkholderia cepacia complex</taxon>
    </lineage>
</organism>
<dbReference type="Proteomes" id="UP000008815">
    <property type="component" value="Plasmid pTGL1"/>
</dbReference>
<name>A0A0H3KSD6_BURM1</name>